<keyword evidence="6 8" id="KW-0496">Mitochondrion</keyword>
<comment type="similarity">
    <text evidence="2 8">Belongs to the FIS1 family.</text>
</comment>
<dbReference type="InterPro" id="IPR028058">
    <property type="entry name" value="Fis1_TPR_N"/>
</dbReference>
<dbReference type="OrthoDB" id="421154at2759"/>
<keyword evidence="5 9" id="KW-1133">Transmembrane helix</keyword>
<dbReference type="InterPro" id="IPR011990">
    <property type="entry name" value="TPR-like_helical_dom_sf"/>
</dbReference>
<dbReference type="GO" id="GO:0000422">
    <property type="term" value="P:autophagy of mitochondrion"/>
    <property type="evidence" value="ECO:0007669"/>
    <property type="project" value="TreeGrafter"/>
</dbReference>
<organism evidence="10 11">
    <name type="scientific">Adiantum capillus-veneris</name>
    <name type="common">Maidenhair fern</name>
    <dbReference type="NCBI Taxonomy" id="13818"/>
    <lineage>
        <taxon>Eukaryota</taxon>
        <taxon>Viridiplantae</taxon>
        <taxon>Streptophyta</taxon>
        <taxon>Embryophyta</taxon>
        <taxon>Tracheophyta</taxon>
        <taxon>Polypodiopsida</taxon>
        <taxon>Polypodiidae</taxon>
        <taxon>Polypodiales</taxon>
        <taxon>Pteridineae</taxon>
        <taxon>Pteridaceae</taxon>
        <taxon>Vittarioideae</taxon>
        <taxon>Adiantum</taxon>
    </lineage>
</organism>
<name>A0A9D4ZC70_ADICA</name>
<sequence length="164" mass="17911">MSSFLDTIGSFFGSSDLLPWTDDDIIQGCERDAVGAGSGFGKELDKNESYMRLSWALVHSRQVSDVQRGILMLEASLEKNPDEIQQREILYLLAVGNYRAGDIPRARRHIDHALEITPDFRQGLTLRKMIEDKIAKDGVIGIGIAAAAASVVAGGIAALLVKKR</sequence>
<keyword evidence="3 9" id="KW-0812">Transmembrane</keyword>
<keyword evidence="7 8" id="KW-0472">Membrane</keyword>
<dbReference type="GO" id="GO:0000266">
    <property type="term" value="P:mitochondrial fission"/>
    <property type="evidence" value="ECO:0007669"/>
    <property type="project" value="UniProtKB-UniRule"/>
</dbReference>
<evidence type="ECO:0000256" key="5">
    <source>
        <dbReference type="ARBA" id="ARBA00022989"/>
    </source>
</evidence>
<dbReference type="PANTHER" id="PTHR13247:SF0">
    <property type="entry name" value="MITOCHONDRIAL FISSION 1 PROTEIN"/>
    <property type="match status" value="1"/>
</dbReference>
<evidence type="ECO:0000313" key="10">
    <source>
        <dbReference type="EMBL" id="KAI5068617.1"/>
    </source>
</evidence>
<comment type="caution">
    <text evidence="10">The sequence shown here is derived from an EMBL/GenBank/DDBJ whole genome shotgun (WGS) entry which is preliminary data.</text>
</comment>
<dbReference type="AlphaFoldDB" id="A0A9D4ZC70"/>
<dbReference type="InterPro" id="IPR016543">
    <property type="entry name" value="Fis1"/>
</dbReference>
<evidence type="ECO:0000256" key="7">
    <source>
        <dbReference type="ARBA" id="ARBA00023136"/>
    </source>
</evidence>
<dbReference type="PANTHER" id="PTHR13247">
    <property type="entry name" value="TETRATRICOPEPTIDE REPEAT PROTEIN 11 TPR REPEAT PROTEIN 11"/>
    <property type="match status" value="1"/>
</dbReference>
<comment type="domain">
    <text evidence="8">The C-terminus is necessary for mitochondrial or peroxisomal targeting, while the N-terminus is necessary for mitochondrial or peroxisomal fission.</text>
</comment>
<comment type="subcellular location">
    <subcellularLocation>
        <location evidence="1">Mitochondrion outer membrane</location>
        <topology evidence="1">Single-pass membrane protein</topology>
    </subcellularLocation>
</comment>
<dbReference type="Pfam" id="PF14852">
    <property type="entry name" value="Fis1_TPR_N"/>
    <property type="match status" value="1"/>
</dbReference>
<proteinExistence type="inferred from homology"/>
<dbReference type="Pfam" id="PF14853">
    <property type="entry name" value="Fis1_TPR_C"/>
    <property type="match status" value="1"/>
</dbReference>
<evidence type="ECO:0000256" key="8">
    <source>
        <dbReference type="PIRNR" id="PIRNR008835"/>
    </source>
</evidence>
<reference evidence="10" key="1">
    <citation type="submission" date="2021-01" db="EMBL/GenBank/DDBJ databases">
        <title>Adiantum capillus-veneris genome.</title>
        <authorList>
            <person name="Fang Y."/>
            <person name="Liao Q."/>
        </authorList>
    </citation>
    <scope>NUCLEOTIDE SEQUENCE</scope>
    <source>
        <strain evidence="10">H3</strain>
        <tissue evidence="10">Leaf</tissue>
    </source>
</reference>
<dbReference type="PIRSF" id="PIRSF008835">
    <property type="entry name" value="TPR_repeat_11_Fis1"/>
    <property type="match status" value="1"/>
</dbReference>
<dbReference type="Gene3D" id="1.25.40.10">
    <property type="entry name" value="Tetratricopeptide repeat domain"/>
    <property type="match status" value="1"/>
</dbReference>
<evidence type="ECO:0000256" key="4">
    <source>
        <dbReference type="ARBA" id="ARBA00022787"/>
    </source>
</evidence>
<dbReference type="Proteomes" id="UP000886520">
    <property type="component" value="Chromosome 16"/>
</dbReference>
<comment type="function">
    <text evidence="8">Component of the peroxisomal and mitochondrial division machineries. Plays a role in promoting the fission of mitochondria and peroxisomes.</text>
</comment>
<dbReference type="GO" id="GO:0005778">
    <property type="term" value="C:peroxisomal membrane"/>
    <property type="evidence" value="ECO:0007669"/>
    <property type="project" value="TreeGrafter"/>
</dbReference>
<feature type="transmembrane region" description="Helical" evidence="9">
    <location>
        <begin position="138"/>
        <end position="161"/>
    </location>
</feature>
<dbReference type="SUPFAM" id="SSF48452">
    <property type="entry name" value="TPR-like"/>
    <property type="match status" value="1"/>
</dbReference>
<evidence type="ECO:0000256" key="2">
    <source>
        <dbReference type="ARBA" id="ARBA00008937"/>
    </source>
</evidence>
<evidence type="ECO:0000256" key="3">
    <source>
        <dbReference type="ARBA" id="ARBA00022692"/>
    </source>
</evidence>
<dbReference type="InterPro" id="IPR033745">
    <property type="entry name" value="Fis1_cytosol"/>
</dbReference>
<dbReference type="InterPro" id="IPR028061">
    <property type="entry name" value="Fis1_TPR_C"/>
</dbReference>
<protein>
    <recommendedName>
        <fullName evidence="8">Mitochondrial fission 1 protein</fullName>
    </recommendedName>
</protein>
<dbReference type="CDD" id="cd12212">
    <property type="entry name" value="Fis1"/>
    <property type="match status" value="1"/>
</dbReference>
<evidence type="ECO:0000313" key="11">
    <source>
        <dbReference type="Proteomes" id="UP000886520"/>
    </source>
</evidence>
<dbReference type="GO" id="GO:0016559">
    <property type="term" value="P:peroxisome fission"/>
    <property type="evidence" value="ECO:0007669"/>
    <property type="project" value="UniProtKB-UniRule"/>
</dbReference>
<gene>
    <name evidence="10" type="ORF">GOP47_0016962</name>
</gene>
<evidence type="ECO:0000256" key="1">
    <source>
        <dbReference type="ARBA" id="ARBA00004572"/>
    </source>
</evidence>
<keyword evidence="11" id="KW-1185">Reference proteome</keyword>
<dbReference type="EMBL" id="JABFUD020000016">
    <property type="protein sequence ID" value="KAI5068617.1"/>
    <property type="molecule type" value="Genomic_DNA"/>
</dbReference>
<evidence type="ECO:0000256" key="6">
    <source>
        <dbReference type="ARBA" id="ARBA00023128"/>
    </source>
</evidence>
<evidence type="ECO:0000256" key="9">
    <source>
        <dbReference type="SAM" id="Phobius"/>
    </source>
</evidence>
<accession>A0A9D4ZC70</accession>
<dbReference type="GO" id="GO:0005741">
    <property type="term" value="C:mitochondrial outer membrane"/>
    <property type="evidence" value="ECO:0007669"/>
    <property type="project" value="UniProtKB-SubCell"/>
</dbReference>
<keyword evidence="4 8" id="KW-1000">Mitochondrion outer membrane</keyword>